<dbReference type="Proteomes" id="UP001152649">
    <property type="component" value="Unassembled WGS sequence"/>
</dbReference>
<proteinExistence type="predicted"/>
<evidence type="ECO:0000256" key="1">
    <source>
        <dbReference type="SAM" id="MobiDB-lite"/>
    </source>
</evidence>
<dbReference type="Gene3D" id="3.40.50.1580">
    <property type="entry name" value="Nucleoside phosphorylase domain"/>
    <property type="match status" value="1"/>
</dbReference>
<keyword evidence="4" id="KW-1185">Reference proteome</keyword>
<dbReference type="GO" id="GO:0003824">
    <property type="term" value="F:catalytic activity"/>
    <property type="evidence" value="ECO:0007669"/>
    <property type="project" value="InterPro"/>
</dbReference>
<feature type="region of interest" description="Disordered" evidence="1">
    <location>
        <begin position="1231"/>
        <end position="1270"/>
    </location>
</feature>
<dbReference type="InterPro" id="IPR000845">
    <property type="entry name" value="Nucleoside_phosphorylase_d"/>
</dbReference>
<protein>
    <recommendedName>
        <fullName evidence="2">Nucleoside phosphorylase domain-containing protein</fullName>
    </recommendedName>
</protein>
<dbReference type="GO" id="GO:0009116">
    <property type="term" value="P:nucleoside metabolic process"/>
    <property type="evidence" value="ECO:0007669"/>
    <property type="project" value="InterPro"/>
</dbReference>
<evidence type="ECO:0000313" key="3">
    <source>
        <dbReference type="EMBL" id="CAG8386990.1"/>
    </source>
</evidence>
<feature type="compositionally biased region" description="Polar residues" evidence="1">
    <location>
        <begin position="1244"/>
        <end position="1267"/>
    </location>
</feature>
<feature type="domain" description="Nucleoside phosphorylase" evidence="2">
    <location>
        <begin position="1283"/>
        <end position="1556"/>
    </location>
</feature>
<feature type="compositionally biased region" description="Basic and acidic residues" evidence="1">
    <location>
        <begin position="1593"/>
        <end position="1616"/>
    </location>
</feature>
<accession>A0A9W4JA61</accession>
<feature type="compositionally biased region" description="Polar residues" evidence="1">
    <location>
        <begin position="12"/>
        <end position="29"/>
    </location>
</feature>
<dbReference type="SUPFAM" id="SSF53167">
    <property type="entry name" value="Purine and uridine phosphorylases"/>
    <property type="match status" value="1"/>
</dbReference>
<organism evidence="3 4">
    <name type="scientific">Penicillium salamii</name>
    <dbReference type="NCBI Taxonomy" id="1612424"/>
    <lineage>
        <taxon>Eukaryota</taxon>
        <taxon>Fungi</taxon>
        <taxon>Dikarya</taxon>
        <taxon>Ascomycota</taxon>
        <taxon>Pezizomycotina</taxon>
        <taxon>Eurotiomycetes</taxon>
        <taxon>Eurotiomycetidae</taxon>
        <taxon>Eurotiales</taxon>
        <taxon>Aspergillaceae</taxon>
        <taxon>Penicillium</taxon>
    </lineage>
</organism>
<name>A0A9W4JA61_9EURO</name>
<feature type="compositionally biased region" description="Polar residues" evidence="1">
    <location>
        <begin position="1470"/>
        <end position="1480"/>
    </location>
</feature>
<dbReference type="PANTHER" id="PTHR46082">
    <property type="entry name" value="ATP/GTP-BINDING PROTEIN-RELATED"/>
    <property type="match status" value="1"/>
</dbReference>
<gene>
    <name evidence="3" type="ORF">PSALAMII_LOCUS6320</name>
</gene>
<feature type="region of interest" description="Disordered" evidence="1">
    <location>
        <begin position="1"/>
        <end position="45"/>
    </location>
</feature>
<comment type="caution">
    <text evidence="3">The sequence shown here is derived from an EMBL/GenBank/DDBJ whole genome shotgun (WGS) entry which is preliminary data.</text>
</comment>
<feature type="compositionally biased region" description="Polar residues" evidence="1">
    <location>
        <begin position="281"/>
        <end position="304"/>
    </location>
</feature>
<evidence type="ECO:0000313" key="4">
    <source>
        <dbReference type="Proteomes" id="UP001152649"/>
    </source>
</evidence>
<dbReference type="InterPro" id="IPR053137">
    <property type="entry name" value="NLR-like"/>
</dbReference>
<feature type="region of interest" description="Disordered" evidence="1">
    <location>
        <begin position="1582"/>
        <end position="1622"/>
    </location>
</feature>
<sequence>MDPSRSILTGEASGSKSPRANLEASNNHEFPTFSPPGGPDHDELSMFLEFPTIPRDAGVDSERVWPDEDEDACYELGTSVWNPQEEQPWVEEEVDAGMKKEVDAGRDEFTAHHIEGSNEMEHANEYFYSNLEHLDSFLQGEPHYKDPASFDFLTSRTLWATPEPFSIWNHRVTQRVPMERRDFIQRSLEASMPPEPRYEPLTGIESVASPSFAAFHEDEDMIDPGIFNLPELPIPYEASHSPAVISSIPNQPYSDCDGKESKSSRFQPRLPTQAPPHLGQSKLTDSGYGSSAPTRSLATNDKNQVQNEYVRRTPLIAHWPEEHEAEMRSTADTQAAGAALESISQADEEGSIYSTTSSVTDSRKIAYVKATAKAISIELKLHDANEEVIDQVFQVMPALLKNLSLSIGENAKSQMHLDLMYFLRKNRTTISDSCRDILSSAQTSWKDRDESEAMSLAEKMKRWKGNYDLRKLSMMEQEGDDLSDAQSDADVLYEELPGLEDYQGILYSNPAYRKFVTELNKKCETQSTGVNILGEISYSISQMFPKSRRVSRRAAPQRYYVTFDMEWDPIAFLQEQCYSESPEKALADAIVLTGSISVAQASTCARYLQQTWPSSGMKILQLIQDLVKQGHSSSSLVSLPDRTEIQAQLTSQHRETGTYSVNVFVNGLSSWIIEVGVILSWMGSALRASPAEDRPATCRPSLLPQASSGPQSHSKLACKIQFSTKANVSPLTSNGSCWINLFRNPVVVKGYPIKRRSILHPGLEMPLGLMACLIGTSRVQPFADRLFIKGFSTMLMSIKHESNVMLWHLISSQDGRVSYNDGMRLSNSKVNLEGLQHSRHILGWCSATMSMAGDPDVKYHEIESSNLPKASTGCLLANASILMGREISGGETSFAVGKKDSRARGMGGHYIQKLKWIGKKSVLLWDEEDKRGWLVNGASALLHLVLTSLELGSKHAFSATTSFNRSDLEYPHRHHPSSASWTLASRSNRRVIIYDDDDQPMRFDEYVTQLYEALEKAFDWQSASPVSNKQRSRLEGWELENLANWRDPIFAKEAKLDAAGLSWVDLVRSIQAVTLFGCGFGDIIKSRTFCAQCYEITSGYQAPFGDQVPVGESYLTVCHEDLKEIATSWCGNLNSNPARLTDQIVWHIPDWISKTCDCTAQKQVPHSDIVQSLLPSNLARQLPTMEPSEKQSSGGAFIFGQNKSNLWHWPETGDPLKRPIRPTAWKVDHISKSSSHDSGIGDSLPSSELISTQKTDLSSGESQSKQPMPSLRIKEMSNHSYTVGIICALEIELKAVRMLFDVIHKSQASPTDTNGYVFGCMADHNIIASCLPAGEVGNSSATDVASNMKRTFLSLRFCLLVGIGGGAPSSKNDIRLGDVVVSKPVGENVGVLQYDMVKTLENGEICLNGHLQPSPRFLRSVSSLMQSDPSMSDYSLRPYLQHISNQNAEYSYPGKIHDQLFKPEHLHQADQPTCDSCDTSELQERPRRSTSQPHIHYGLIASGNQVMRSAETRDNLAKKYNVLCFEMEAAGIVNILPSMIIRGICDYSDSHKNKEWQNYAAATAAAYAKLLLSHVGTETEPAYRYHLPGSPDRTQESNKRRMREDSHESSDCEMHIAKRRRS</sequence>
<dbReference type="OrthoDB" id="245989at2759"/>
<feature type="region of interest" description="Disordered" evidence="1">
    <location>
        <begin position="245"/>
        <end position="304"/>
    </location>
</feature>
<evidence type="ECO:0000259" key="2">
    <source>
        <dbReference type="Pfam" id="PF01048"/>
    </source>
</evidence>
<feature type="region of interest" description="Disordered" evidence="1">
    <location>
        <begin position="1470"/>
        <end position="1491"/>
    </location>
</feature>
<reference evidence="3" key="1">
    <citation type="submission" date="2021-07" db="EMBL/GenBank/DDBJ databases">
        <authorList>
            <person name="Branca A.L. A."/>
        </authorList>
    </citation>
    <scope>NUCLEOTIDE SEQUENCE</scope>
</reference>
<dbReference type="EMBL" id="CAJVPG010000277">
    <property type="protein sequence ID" value="CAG8386990.1"/>
    <property type="molecule type" value="Genomic_DNA"/>
</dbReference>
<dbReference type="Pfam" id="PF01048">
    <property type="entry name" value="PNP_UDP_1"/>
    <property type="match status" value="1"/>
</dbReference>
<dbReference type="InterPro" id="IPR035994">
    <property type="entry name" value="Nucleoside_phosphorylase_sf"/>
</dbReference>
<dbReference type="PANTHER" id="PTHR46082:SF11">
    <property type="entry name" value="AAA+ ATPASE DOMAIN-CONTAINING PROTEIN-RELATED"/>
    <property type="match status" value="1"/>
</dbReference>